<evidence type="ECO:0000313" key="3">
    <source>
        <dbReference type="Proteomes" id="UP001583186"/>
    </source>
</evidence>
<dbReference type="Pfam" id="PF08631">
    <property type="entry name" value="SPO22"/>
    <property type="match status" value="1"/>
</dbReference>
<proteinExistence type="predicted"/>
<accession>A0ABR3ZL10</accession>
<keyword evidence="1" id="KW-0469">Meiosis</keyword>
<dbReference type="PANTHER" id="PTHR40375:SF2">
    <property type="entry name" value="SPORULATION-SPECIFIC PROTEIN 22"/>
    <property type="match status" value="1"/>
</dbReference>
<sequence length="626" mass="69967">MTDAPPVANAAQVAGSKRKRSNILDLISDLEHRLPLIKSDNVAAAALADTVRRRTLQKDHSQLDDDGDAHKAGVLLWNLVLRLERDVEKIASNTTPAEYRRLLLHSRVLAFVIIDRSICPEVSSTNAGEDQSAVSQMLYLLGIALRAAKACIDGEDTELGHLVLEKAATYRQTMTRLFIGDKDENTERQKTKADQLGNSYLALQLTQLWRENELSDANKLYTDYESSNPRDTLNTESLESMISALFQIGKSLLCRKEFAAAVTWLDRARESLSTMDQAALSSDMKELHLSITHSLAIACLGLQTPAGNQRAEELAQCLRTTITEDNDRRVQLIQLELYASPLSESFDASGYADVLLQMITTFKSSPEEFKLLHHHIQKLHNKSPGLGCKVLDEFMLSLRHRDDAIEWIEKLIITRVWLLAHQRETKEELDAVQSVLSKLRIPIGADTASAAQTLIWKRIEQGPLIERKLLLCCIENGDVDAAKAVYVRMPWSSRDEPMTKYYLFKLSIKADDQDMATDCLRGITISADKMKLLHACVLHARHENAPQFMVQAMKSLADAINHDPSSQVHAPALFRCTILMLRDMIDEAIKDGDSLTEGSSAKKQQATQDLADIFGGGKSSRRFAHM</sequence>
<comment type="caution">
    <text evidence="2">The sequence shown here is derived from an EMBL/GenBank/DDBJ whole genome shotgun (WGS) entry which is preliminary data.</text>
</comment>
<keyword evidence="3" id="KW-1185">Reference proteome</keyword>
<dbReference type="InterPro" id="IPR039057">
    <property type="entry name" value="Spo22/ZIP4"/>
</dbReference>
<evidence type="ECO:0000313" key="2">
    <source>
        <dbReference type="EMBL" id="KAL1900922.1"/>
    </source>
</evidence>
<dbReference type="PANTHER" id="PTHR40375">
    <property type="entry name" value="SPORULATION-SPECIFIC PROTEIN 22"/>
    <property type="match status" value="1"/>
</dbReference>
<name>A0ABR3ZL10_9PEZI</name>
<dbReference type="InterPro" id="IPR013940">
    <property type="entry name" value="Spo22/ZIP4/TEX11"/>
</dbReference>
<dbReference type="Proteomes" id="UP001583186">
    <property type="component" value="Unassembled WGS sequence"/>
</dbReference>
<evidence type="ECO:0000256" key="1">
    <source>
        <dbReference type="ARBA" id="ARBA00023254"/>
    </source>
</evidence>
<protein>
    <submittedName>
        <fullName evidence="2">Transcription factor</fullName>
    </submittedName>
</protein>
<dbReference type="EMBL" id="JAWCUI010000008">
    <property type="protein sequence ID" value="KAL1900922.1"/>
    <property type="molecule type" value="Genomic_DNA"/>
</dbReference>
<reference evidence="2 3" key="1">
    <citation type="journal article" date="2024" name="IMA Fungus">
        <title>IMA Genome - F19 : A genome assembly and annotation guide to empower mycologists, including annotated draft genome sequences of Ceratocystis pirilliformis, Diaporthe australafricana, Fusarium ophioides, Paecilomyces lecythidis, and Sporothrix stenoceras.</title>
        <authorList>
            <person name="Aylward J."/>
            <person name="Wilson A.M."/>
            <person name="Visagie C.M."/>
            <person name="Spraker J."/>
            <person name="Barnes I."/>
            <person name="Buitendag C."/>
            <person name="Ceriani C."/>
            <person name="Del Mar Angel L."/>
            <person name="du Plessis D."/>
            <person name="Fuchs T."/>
            <person name="Gasser K."/>
            <person name="Kramer D."/>
            <person name="Li W."/>
            <person name="Munsamy K."/>
            <person name="Piso A."/>
            <person name="Price J.L."/>
            <person name="Sonnekus B."/>
            <person name="Thomas C."/>
            <person name="van der Nest A."/>
            <person name="van Dijk A."/>
            <person name="van Heerden A."/>
            <person name="van Vuuren N."/>
            <person name="Yilmaz N."/>
            <person name="Duong T.A."/>
            <person name="van der Merwe N.A."/>
            <person name="Wingfield M.J."/>
            <person name="Wingfield B.D."/>
        </authorList>
    </citation>
    <scope>NUCLEOTIDE SEQUENCE [LARGE SCALE GENOMIC DNA]</scope>
    <source>
        <strain evidence="2 3">CMW 5346</strain>
    </source>
</reference>
<gene>
    <name evidence="2" type="primary">RDS2_2</name>
    <name evidence="2" type="ORF">Sste5346_001983</name>
</gene>
<organism evidence="2 3">
    <name type="scientific">Sporothrix stenoceras</name>
    <dbReference type="NCBI Taxonomy" id="5173"/>
    <lineage>
        <taxon>Eukaryota</taxon>
        <taxon>Fungi</taxon>
        <taxon>Dikarya</taxon>
        <taxon>Ascomycota</taxon>
        <taxon>Pezizomycotina</taxon>
        <taxon>Sordariomycetes</taxon>
        <taxon>Sordariomycetidae</taxon>
        <taxon>Ophiostomatales</taxon>
        <taxon>Ophiostomataceae</taxon>
        <taxon>Sporothrix</taxon>
    </lineage>
</organism>